<evidence type="ECO:0000259" key="1">
    <source>
        <dbReference type="Pfam" id="PF12697"/>
    </source>
</evidence>
<dbReference type="InterPro" id="IPR000073">
    <property type="entry name" value="AB_hydrolase_1"/>
</dbReference>
<protein>
    <submittedName>
        <fullName evidence="2">Pimeloyl-ACP methyl ester carboxylesterase</fullName>
    </submittedName>
</protein>
<keyword evidence="3" id="KW-1185">Reference proteome</keyword>
<dbReference type="Proteomes" id="UP000199258">
    <property type="component" value="Unassembled WGS sequence"/>
</dbReference>
<evidence type="ECO:0000313" key="2">
    <source>
        <dbReference type="EMBL" id="SDI80617.1"/>
    </source>
</evidence>
<dbReference type="RefSeq" id="WP_090588114.1">
    <property type="nucleotide sequence ID" value="NZ_FNDT01000024.1"/>
</dbReference>
<dbReference type="AlphaFoldDB" id="A0A1G8NKH4"/>
<dbReference type="OrthoDB" id="9773549at2"/>
<dbReference type="STRING" id="335973.SAMN04488693_12427"/>
<evidence type="ECO:0000313" key="3">
    <source>
        <dbReference type="Proteomes" id="UP000199258"/>
    </source>
</evidence>
<dbReference type="EMBL" id="FNDT01000024">
    <property type="protein sequence ID" value="SDI80617.1"/>
    <property type="molecule type" value="Genomic_DNA"/>
</dbReference>
<gene>
    <name evidence="2" type="ORF">SAMN04488693_12427</name>
</gene>
<reference evidence="2 3" key="1">
    <citation type="submission" date="2016-10" db="EMBL/GenBank/DDBJ databases">
        <authorList>
            <person name="de Groot N.N."/>
        </authorList>
    </citation>
    <scope>NUCLEOTIDE SEQUENCE [LARGE SCALE GENOMIC DNA]</scope>
    <source>
        <strain evidence="2 3">NP_1H</strain>
    </source>
</reference>
<dbReference type="PANTHER" id="PTHR37017">
    <property type="entry name" value="AB HYDROLASE-1 DOMAIN-CONTAINING PROTEIN-RELATED"/>
    <property type="match status" value="1"/>
</dbReference>
<organism evidence="2 3">
    <name type="scientific">Arthrobacter subterraneus</name>
    <dbReference type="NCBI Taxonomy" id="335973"/>
    <lineage>
        <taxon>Bacteria</taxon>
        <taxon>Bacillati</taxon>
        <taxon>Actinomycetota</taxon>
        <taxon>Actinomycetes</taxon>
        <taxon>Micrococcales</taxon>
        <taxon>Micrococcaceae</taxon>
        <taxon>Arthrobacter</taxon>
    </lineage>
</organism>
<dbReference type="SUPFAM" id="SSF53474">
    <property type="entry name" value="alpha/beta-Hydrolases"/>
    <property type="match status" value="1"/>
</dbReference>
<accession>A0A1G8NKH4</accession>
<dbReference type="Pfam" id="PF12697">
    <property type="entry name" value="Abhydrolase_6"/>
    <property type="match status" value="1"/>
</dbReference>
<dbReference type="PANTHER" id="PTHR37017:SF10">
    <property type="entry name" value="AB HYDROLASE-1 DOMAIN-CONTAINING PROTEIN"/>
    <property type="match status" value="1"/>
</dbReference>
<name>A0A1G8NKH4_9MICC</name>
<dbReference type="Gene3D" id="3.40.50.1820">
    <property type="entry name" value="alpha/beta hydrolase"/>
    <property type="match status" value="1"/>
</dbReference>
<proteinExistence type="predicted"/>
<feature type="domain" description="AB hydrolase-1" evidence="1">
    <location>
        <begin position="3"/>
        <end position="222"/>
    </location>
</feature>
<dbReference type="InterPro" id="IPR029058">
    <property type="entry name" value="AB_hydrolase_fold"/>
</dbReference>
<dbReference type="InterPro" id="IPR052897">
    <property type="entry name" value="Sec-Metab_Biosynth_Hydrolase"/>
</dbReference>
<dbReference type="GO" id="GO:0003824">
    <property type="term" value="F:catalytic activity"/>
    <property type="evidence" value="ECO:0007669"/>
    <property type="project" value="UniProtKB-ARBA"/>
</dbReference>
<sequence>MDIILVPGFWLDASSWSEVTPPLSAAGHRVHPFTLPGLEAHDALRTGIGLQTHIDAVVSVMDTMSDPVVLVGHSGGGAIIHGTADARPDRVARAVYVDSGPLGEGGVINDELPADGDEIPLPPWEAFDDEDLVDLDENLRSEFRRRAVPQPRGVACDPQRLSDERRYDVPATVIACEFPSAQLQEWVAQGHPYVAELGRMKDVEYVDLPTGHWPQFTRPEELGAVILAAVSGARPAAST</sequence>